<dbReference type="EMBL" id="CP039247">
    <property type="protein sequence ID" value="QCB28901.1"/>
    <property type="molecule type" value="Genomic_DNA"/>
</dbReference>
<dbReference type="InterPro" id="IPR036736">
    <property type="entry name" value="ACP-like_sf"/>
</dbReference>
<protein>
    <submittedName>
        <fullName evidence="5">Meromycolate extension acyl carrier protein</fullName>
    </submittedName>
</protein>
<dbReference type="RefSeq" id="WP_136141575.1">
    <property type="nucleotide sequence ID" value="NZ_CP039247.1"/>
</dbReference>
<evidence type="ECO:0000256" key="1">
    <source>
        <dbReference type="ARBA" id="ARBA00022450"/>
    </source>
</evidence>
<dbReference type="Pfam" id="PF00550">
    <property type="entry name" value="PP-binding"/>
    <property type="match status" value="1"/>
</dbReference>
<dbReference type="OrthoDB" id="4415238at2"/>
<dbReference type="InterPro" id="IPR020806">
    <property type="entry name" value="PKS_PP-bd"/>
</dbReference>
<dbReference type="GO" id="GO:0031177">
    <property type="term" value="F:phosphopantetheine binding"/>
    <property type="evidence" value="ECO:0007669"/>
    <property type="project" value="InterPro"/>
</dbReference>
<dbReference type="InterPro" id="IPR009081">
    <property type="entry name" value="PP-bd_ACP"/>
</dbReference>
<evidence type="ECO:0000313" key="6">
    <source>
        <dbReference type="Proteomes" id="UP000296352"/>
    </source>
</evidence>
<evidence type="ECO:0000256" key="3">
    <source>
        <dbReference type="SAM" id="MobiDB-lite"/>
    </source>
</evidence>
<gene>
    <name evidence="5" type="primary">acpM</name>
    <name evidence="5" type="ORF">CENDO_08145</name>
</gene>
<feature type="domain" description="Carrier" evidence="4">
    <location>
        <begin position="25"/>
        <end position="99"/>
    </location>
</feature>
<evidence type="ECO:0000256" key="2">
    <source>
        <dbReference type="ARBA" id="ARBA00022553"/>
    </source>
</evidence>
<dbReference type="Gene3D" id="1.10.1200.10">
    <property type="entry name" value="ACP-like"/>
    <property type="match status" value="1"/>
</dbReference>
<feature type="region of interest" description="Disordered" evidence="3">
    <location>
        <begin position="1"/>
        <end position="26"/>
    </location>
</feature>
<dbReference type="PROSITE" id="PS50075">
    <property type="entry name" value="CARRIER"/>
    <property type="match status" value="1"/>
</dbReference>
<evidence type="ECO:0000259" key="4">
    <source>
        <dbReference type="PROSITE" id="PS50075"/>
    </source>
</evidence>
<keyword evidence="6" id="KW-1185">Reference proteome</keyword>
<dbReference type="AlphaFoldDB" id="A0A4P7QGK5"/>
<sequence>MSSDFSAALQAHFNSQQEATSPKDSDTYGQLTALIEKVSGVDSESIERDARLADLGISSLALVELTVRAEEAFKVQFDEGTVLNFDTVGDVAAYIDERKD</sequence>
<accession>A0A4P7QGK5</accession>
<dbReference type="SUPFAM" id="SSF47336">
    <property type="entry name" value="ACP-like"/>
    <property type="match status" value="1"/>
</dbReference>
<name>A0A4P7QGK5_9CORY</name>
<dbReference type="SMART" id="SM00823">
    <property type="entry name" value="PKS_PP"/>
    <property type="match status" value="1"/>
</dbReference>
<dbReference type="KEGG" id="cee:CENDO_08145"/>
<keyword evidence="1" id="KW-0596">Phosphopantetheine</keyword>
<reference evidence="5 6" key="1">
    <citation type="submission" date="2019-04" db="EMBL/GenBank/DDBJ databases">
        <title>Corynebacterium endometrii sp. nov., isolated from the uterus of a cow with endometritis.</title>
        <authorList>
            <person name="Ballas P."/>
            <person name="Ruckert C."/>
            <person name="Wagener K."/>
            <person name="Drillich M."/>
            <person name="Kaempfer P."/>
            <person name="Busse H.-J."/>
            <person name="Ehling-Schulz M."/>
        </authorList>
    </citation>
    <scope>NUCLEOTIDE SEQUENCE [LARGE SCALE GENOMIC DNA]</scope>
    <source>
        <strain evidence="5 6">LMM-1653</strain>
    </source>
</reference>
<dbReference type="InterPro" id="IPR006162">
    <property type="entry name" value="Ppantetheine_attach_site"/>
</dbReference>
<proteinExistence type="predicted"/>
<dbReference type="Proteomes" id="UP000296352">
    <property type="component" value="Chromosome"/>
</dbReference>
<evidence type="ECO:0000313" key="5">
    <source>
        <dbReference type="EMBL" id="QCB28901.1"/>
    </source>
</evidence>
<keyword evidence="2" id="KW-0597">Phosphoprotein</keyword>
<dbReference type="PROSITE" id="PS00012">
    <property type="entry name" value="PHOSPHOPANTETHEINE"/>
    <property type="match status" value="1"/>
</dbReference>
<organism evidence="5 6">
    <name type="scientific">Corynebacterium endometrii</name>
    <dbReference type="NCBI Taxonomy" id="2488819"/>
    <lineage>
        <taxon>Bacteria</taxon>
        <taxon>Bacillati</taxon>
        <taxon>Actinomycetota</taxon>
        <taxon>Actinomycetes</taxon>
        <taxon>Mycobacteriales</taxon>
        <taxon>Corynebacteriaceae</taxon>
        <taxon>Corynebacterium</taxon>
    </lineage>
</organism>